<dbReference type="OrthoDB" id="9814202at2"/>
<dbReference type="SUPFAM" id="SSF55874">
    <property type="entry name" value="ATPase domain of HSP90 chaperone/DNA topoisomerase II/histidine kinase"/>
    <property type="match status" value="1"/>
</dbReference>
<dbReference type="InterPro" id="IPR003594">
    <property type="entry name" value="HATPase_dom"/>
</dbReference>
<dbReference type="GO" id="GO:0005886">
    <property type="term" value="C:plasma membrane"/>
    <property type="evidence" value="ECO:0007669"/>
    <property type="project" value="UniProtKB-SubCell"/>
</dbReference>
<keyword evidence="7 10" id="KW-1133">Transmembrane helix</keyword>
<protein>
    <recommendedName>
        <fullName evidence="10">Ammonium transporter</fullName>
    </recommendedName>
</protein>
<dbReference type="InterPro" id="IPR024041">
    <property type="entry name" value="NH4_transpt_AmtB-like_dom"/>
</dbReference>
<feature type="transmembrane region" description="Helical" evidence="10">
    <location>
        <begin position="313"/>
        <end position="334"/>
    </location>
</feature>
<dbReference type="InterPro" id="IPR004358">
    <property type="entry name" value="Sig_transdc_His_kin-like_C"/>
</dbReference>
<keyword evidence="5" id="KW-0597">Phosphoprotein</keyword>
<feature type="transmembrane region" description="Helical" evidence="10">
    <location>
        <begin position="6"/>
        <end position="28"/>
    </location>
</feature>
<evidence type="ECO:0000259" key="12">
    <source>
        <dbReference type="PROSITE" id="PS50109"/>
    </source>
</evidence>
<comment type="caution">
    <text evidence="13">The sequence shown here is derived from an EMBL/GenBank/DDBJ whole genome shotgun (WGS) entry which is preliminary data.</text>
</comment>
<feature type="region of interest" description="Disordered" evidence="11">
    <location>
        <begin position="682"/>
        <end position="706"/>
    </location>
</feature>
<dbReference type="SMART" id="SM00387">
    <property type="entry name" value="HATPase_c"/>
    <property type="match status" value="1"/>
</dbReference>
<evidence type="ECO:0000256" key="11">
    <source>
        <dbReference type="SAM" id="MobiDB-lite"/>
    </source>
</evidence>
<dbReference type="AlphaFoldDB" id="A0A4R1GL64"/>
<dbReference type="GO" id="GO:0097272">
    <property type="term" value="P:ammonium homeostasis"/>
    <property type="evidence" value="ECO:0007669"/>
    <property type="project" value="TreeGrafter"/>
</dbReference>
<evidence type="ECO:0000256" key="6">
    <source>
        <dbReference type="ARBA" id="ARBA00022692"/>
    </source>
</evidence>
<dbReference type="PROSITE" id="PS01219">
    <property type="entry name" value="AMMONIUM_TRANSP"/>
    <property type="match status" value="1"/>
</dbReference>
<feature type="transmembrane region" description="Helical" evidence="10">
    <location>
        <begin position="201"/>
        <end position="218"/>
    </location>
</feature>
<evidence type="ECO:0000256" key="9">
    <source>
        <dbReference type="ARBA" id="ARBA00023177"/>
    </source>
</evidence>
<dbReference type="NCBIfam" id="TIGR00836">
    <property type="entry name" value="amt"/>
    <property type="match status" value="1"/>
</dbReference>
<evidence type="ECO:0000256" key="4">
    <source>
        <dbReference type="ARBA" id="ARBA00022448"/>
    </source>
</evidence>
<evidence type="ECO:0000256" key="8">
    <source>
        <dbReference type="ARBA" id="ARBA00023136"/>
    </source>
</evidence>
<dbReference type="PRINTS" id="PR00344">
    <property type="entry name" value="BCTRLSENSOR"/>
</dbReference>
<keyword evidence="6 10" id="KW-0812">Transmembrane</keyword>
<evidence type="ECO:0000256" key="2">
    <source>
        <dbReference type="ARBA" id="ARBA00004141"/>
    </source>
</evidence>
<feature type="transmembrane region" description="Helical" evidence="10">
    <location>
        <begin position="90"/>
        <end position="110"/>
    </location>
</feature>
<feature type="transmembrane region" description="Helical" evidence="10">
    <location>
        <begin position="354"/>
        <end position="372"/>
    </location>
</feature>
<evidence type="ECO:0000256" key="3">
    <source>
        <dbReference type="ARBA" id="ARBA00005887"/>
    </source>
</evidence>
<dbReference type="PANTHER" id="PTHR11730">
    <property type="entry name" value="AMMONIUM TRANSPORTER"/>
    <property type="match status" value="1"/>
</dbReference>
<dbReference type="Gene3D" id="1.10.3430.10">
    <property type="entry name" value="Ammonium transporter AmtB like domains"/>
    <property type="match status" value="1"/>
</dbReference>
<dbReference type="InterPro" id="IPR018047">
    <property type="entry name" value="Ammonium_transpt_CS"/>
</dbReference>
<dbReference type="InterPro" id="IPR003661">
    <property type="entry name" value="HisK_dim/P_dom"/>
</dbReference>
<dbReference type="EMBL" id="SMFU01000007">
    <property type="protein sequence ID" value="TCK09257.1"/>
    <property type="molecule type" value="Genomic_DNA"/>
</dbReference>
<dbReference type="GO" id="GO:0008519">
    <property type="term" value="F:ammonium channel activity"/>
    <property type="evidence" value="ECO:0007669"/>
    <property type="project" value="InterPro"/>
</dbReference>
<dbReference type="PROSITE" id="PS50109">
    <property type="entry name" value="HIS_KIN"/>
    <property type="match status" value="1"/>
</dbReference>
<evidence type="ECO:0000256" key="1">
    <source>
        <dbReference type="ARBA" id="ARBA00000085"/>
    </source>
</evidence>
<dbReference type="SMART" id="SM00388">
    <property type="entry name" value="HisKA"/>
    <property type="match status" value="1"/>
</dbReference>
<feature type="transmembrane region" description="Helical" evidence="10">
    <location>
        <begin position="230"/>
        <end position="252"/>
    </location>
</feature>
<dbReference type="PANTHER" id="PTHR11730:SF6">
    <property type="entry name" value="AMMONIUM TRANSPORTER"/>
    <property type="match status" value="1"/>
</dbReference>
<comment type="subcellular location">
    <subcellularLocation>
        <location evidence="10">Cell membrane</location>
        <topology evidence="10">Multi-pass membrane protein</topology>
    </subcellularLocation>
    <subcellularLocation>
        <location evidence="2">Membrane</location>
        <topology evidence="2">Multi-pass membrane protein</topology>
    </subcellularLocation>
</comment>
<gene>
    <name evidence="13" type="ORF">CLV83_1362</name>
</gene>
<dbReference type="Pfam" id="PF00909">
    <property type="entry name" value="Ammonium_transp"/>
    <property type="match status" value="1"/>
</dbReference>
<dbReference type="SUPFAM" id="SSF47384">
    <property type="entry name" value="Homodimeric domain of signal transducing histidine kinase"/>
    <property type="match status" value="1"/>
</dbReference>
<keyword evidence="9 10" id="KW-0924">Ammonia transport</keyword>
<dbReference type="CDD" id="cd00082">
    <property type="entry name" value="HisKA"/>
    <property type="match status" value="1"/>
</dbReference>
<sequence length="706" mass="76657">MTLNDIDVFWVLLCACLVWIMQAGFLCLESGMTRSKNNINVALKNICDNATSIFLFWLIGFSIAFGVPFSNPLGDGNFYLFHSSENTLNAFFVFQAVFCSTCCTIVSGAVAERLRFIMYPILVALIAGLIYPVAVNLSWGGSLIHNGEGLLLALGFYDFAGSTVVHSTGGWVALALVIIIGPRLGRFDSEGKAHTIQGSNLTLSALGVLILWFGWMGFNGGSAYNFSSDIGIILSNTLIAGSASLVFTLILIHRAGQSPAPEDLFNGALGGLVGITASADCVTSPAAVLIGAGSAISVLFTSKLLLRYRLDDAVGAVPVHLGAGIWGTLAAGIFCDLGTIGSELSRLEQIGAQVIGILVTGVWAFGAAYVLFRAINVYYPFRVSPQDESVGLNISEHRASSELYELIAFMQYQSDTGNLHRPAPTDQFTELGIVGMAYNHVLNTVRLKEEKLKASNSQLETANESLRTYDQLVAHDLRNPLTVISSYAAMLQEDPDAQNNHREYVERIRRSSDDAMKIIRELLNFSRASHELETLEPVDLEEVLYNVRIHLTPLIEQSQAKLSTDCQVKQLHFNEFALHQVLVNLISNAIKYTPSGEAPQISIRSYAENGRHWIEVEDQGIGIEQEACERLFDNHQRLHSSPGTSGYGIGLFSAKKLLNGAGAEISVRSEPGRGSCFTLSFTPAPAPAQPSNPFDLESQDETRTAT</sequence>
<feature type="domain" description="Histidine kinase" evidence="12">
    <location>
        <begin position="472"/>
        <end position="685"/>
    </location>
</feature>
<evidence type="ECO:0000313" key="13">
    <source>
        <dbReference type="EMBL" id="TCK09257.1"/>
    </source>
</evidence>
<dbReference type="InterPro" id="IPR001905">
    <property type="entry name" value="Ammonium_transpt"/>
</dbReference>
<keyword evidence="4 10" id="KW-0813">Transport</keyword>
<dbReference type="Gene3D" id="3.30.565.10">
    <property type="entry name" value="Histidine kinase-like ATPase, C-terminal domain"/>
    <property type="match status" value="1"/>
</dbReference>
<dbReference type="Pfam" id="PF00512">
    <property type="entry name" value="HisKA"/>
    <property type="match status" value="1"/>
</dbReference>
<dbReference type="SUPFAM" id="SSF111352">
    <property type="entry name" value="Ammonium transporter"/>
    <property type="match status" value="1"/>
</dbReference>
<comment type="catalytic activity">
    <reaction evidence="1">
        <text>ATP + protein L-histidine = ADP + protein N-phospho-L-histidine.</text>
        <dbReference type="EC" id="2.7.13.3"/>
    </reaction>
</comment>
<dbReference type="Pfam" id="PF02518">
    <property type="entry name" value="HATPase_c"/>
    <property type="match status" value="1"/>
</dbReference>
<feature type="transmembrane region" description="Helical" evidence="10">
    <location>
        <begin position="264"/>
        <end position="280"/>
    </location>
</feature>
<dbReference type="InterPro" id="IPR005467">
    <property type="entry name" value="His_kinase_dom"/>
</dbReference>
<organism evidence="13 14">
    <name type="scientific">Marinobacterium mangrovicola</name>
    <dbReference type="NCBI Taxonomy" id="1476959"/>
    <lineage>
        <taxon>Bacteria</taxon>
        <taxon>Pseudomonadati</taxon>
        <taxon>Pseudomonadota</taxon>
        <taxon>Gammaproteobacteria</taxon>
        <taxon>Oceanospirillales</taxon>
        <taxon>Oceanospirillaceae</taxon>
        <taxon>Marinobacterium</taxon>
    </lineage>
</organism>
<feature type="transmembrane region" description="Helical" evidence="10">
    <location>
        <begin position="117"/>
        <end position="139"/>
    </location>
</feature>
<dbReference type="InterPro" id="IPR036097">
    <property type="entry name" value="HisK_dim/P_sf"/>
</dbReference>
<keyword evidence="14" id="KW-1185">Reference proteome</keyword>
<reference evidence="13 14" key="1">
    <citation type="submission" date="2019-03" db="EMBL/GenBank/DDBJ databases">
        <title>Genomic Encyclopedia of Archaeal and Bacterial Type Strains, Phase II (KMG-II): from individual species to whole genera.</title>
        <authorList>
            <person name="Goeker M."/>
        </authorList>
    </citation>
    <scope>NUCLEOTIDE SEQUENCE [LARGE SCALE GENOMIC DNA]</scope>
    <source>
        <strain evidence="13 14">DSM 27697</strain>
    </source>
</reference>
<name>A0A4R1GL64_9GAMM</name>
<comment type="similarity">
    <text evidence="3 10">Belongs to the ammonia transporter channel (TC 1.A.11.2) family.</text>
</comment>
<dbReference type="CDD" id="cd00075">
    <property type="entry name" value="HATPase"/>
    <property type="match status" value="1"/>
</dbReference>
<feature type="transmembrane region" description="Helical" evidence="10">
    <location>
        <begin position="286"/>
        <end position="306"/>
    </location>
</feature>
<evidence type="ECO:0000256" key="5">
    <source>
        <dbReference type="ARBA" id="ARBA00022553"/>
    </source>
</evidence>
<dbReference type="InterPro" id="IPR036890">
    <property type="entry name" value="HATPase_C_sf"/>
</dbReference>
<proteinExistence type="inferred from homology"/>
<dbReference type="Gene3D" id="1.10.287.130">
    <property type="match status" value="1"/>
</dbReference>
<dbReference type="GO" id="GO:0000155">
    <property type="term" value="F:phosphorelay sensor kinase activity"/>
    <property type="evidence" value="ECO:0007669"/>
    <property type="project" value="InterPro"/>
</dbReference>
<dbReference type="InterPro" id="IPR029020">
    <property type="entry name" value="Ammonium/urea_transptr"/>
</dbReference>
<feature type="transmembrane region" description="Helical" evidence="10">
    <location>
        <begin position="159"/>
        <end position="180"/>
    </location>
</feature>
<evidence type="ECO:0000313" key="14">
    <source>
        <dbReference type="Proteomes" id="UP000294546"/>
    </source>
</evidence>
<feature type="transmembrane region" description="Helical" evidence="10">
    <location>
        <begin position="49"/>
        <end position="70"/>
    </location>
</feature>
<evidence type="ECO:0000256" key="10">
    <source>
        <dbReference type="RuleBase" id="RU362002"/>
    </source>
</evidence>
<dbReference type="Proteomes" id="UP000294546">
    <property type="component" value="Unassembled WGS sequence"/>
</dbReference>
<evidence type="ECO:0000256" key="7">
    <source>
        <dbReference type="ARBA" id="ARBA00022989"/>
    </source>
</evidence>
<accession>A0A4R1GL64</accession>
<keyword evidence="8 10" id="KW-0472">Membrane</keyword>
<dbReference type="RefSeq" id="WP_132289271.1">
    <property type="nucleotide sequence ID" value="NZ_SMFU01000007.1"/>
</dbReference>